<organism evidence="2 3">
    <name type="scientific">Phycomyces blakesleeanus (strain ATCC 8743b / DSM 1359 / FGSC 10004 / NBRC 33097 / NRRL 1555)</name>
    <dbReference type="NCBI Taxonomy" id="763407"/>
    <lineage>
        <taxon>Eukaryota</taxon>
        <taxon>Fungi</taxon>
        <taxon>Fungi incertae sedis</taxon>
        <taxon>Mucoromycota</taxon>
        <taxon>Mucoromycotina</taxon>
        <taxon>Mucoromycetes</taxon>
        <taxon>Mucorales</taxon>
        <taxon>Phycomycetaceae</taxon>
        <taxon>Phycomyces</taxon>
    </lineage>
</organism>
<name>A0A162V926_PHYB8</name>
<feature type="region of interest" description="Disordered" evidence="1">
    <location>
        <begin position="101"/>
        <end position="131"/>
    </location>
</feature>
<reference evidence="3" key="1">
    <citation type="submission" date="2015-06" db="EMBL/GenBank/DDBJ databases">
        <title>Expansion of signal transduction pathways in fungi by whole-genome duplication.</title>
        <authorList>
            <consortium name="DOE Joint Genome Institute"/>
            <person name="Corrochano L.M."/>
            <person name="Kuo A."/>
            <person name="Marcet-Houben M."/>
            <person name="Polaino S."/>
            <person name="Salamov A."/>
            <person name="Villalobos J.M."/>
            <person name="Alvarez M.I."/>
            <person name="Avalos J."/>
            <person name="Benito E.P."/>
            <person name="Benoit I."/>
            <person name="Burger G."/>
            <person name="Camino L.P."/>
            <person name="Canovas D."/>
            <person name="Cerda-Olmedo E."/>
            <person name="Cheng J.-F."/>
            <person name="Dominguez A."/>
            <person name="Elias M."/>
            <person name="Eslava A.P."/>
            <person name="Glaser F."/>
            <person name="Grimwood J."/>
            <person name="Gutierrez G."/>
            <person name="Heitman J."/>
            <person name="Henrissat B."/>
            <person name="Iturriaga E.A."/>
            <person name="Lang B.F."/>
            <person name="Lavin J.L."/>
            <person name="Lee S."/>
            <person name="Li W."/>
            <person name="Lindquist E."/>
            <person name="Lopez-Garcia S."/>
            <person name="Luque E.M."/>
            <person name="Marcos A.T."/>
            <person name="Martin J."/>
            <person name="McCluskey K."/>
            <person name="Medina H.R."/>
            <person name="Miralles-Duran A."/>
            <person name="Miyazaki A."/>
            <person name="Munoz-Torres E."/>
            <person name="Oguiza J.A."/>
            <person name="Ohm R."/>
            <person name="Olmedo M."/>
            <person name="Orejas M."/>
            <person name="Ortiz-Castellanos L."/>
            <person name="Pisabarro A.G."/>
            <person name="Rodriguez-Romero J."/>
            <person name="Ruiz-Herrera J."/>
            <person name="Ruiz-Vazquez R."/>
            <person name="Sanz C."/>
            <person name="Schackwitz W."/>
            <person name="Schmutz J."/>
            <person name="Shahriari M."/>
            <person name="Shelest E."/>
            <person name="Silva-Franco F."/>
            <person name="Soanes D."/>
            <person name="Syed K."/>
            <person name="Tagua V.G."/>
            <person name="Talbot N.J."/>
            <person name="Thon M."/>
            <person name="De vries R.P."/>
            <person name="Wiebenga A."/>
            <person name="Yadav J.S."/>
            <person name="Braun E.L."/>
            <person name="Baker S."/>
            <person name="Garre V."/>
            <person name="Horwitz B."/>
            <person name="Torres-Martinez S."/>
            <person name="Idnurm A."/>
            <person name="Herrera-Estrella A."/>
            <person name="Gabaldon T."/>
            <person name="Grigoriev I.V."/>
        </authorList>
    </citation>
    <scope>NUCLEOTIDE SEQUENCE [LARGE SCALE GENOMIC DNA]</scope>
    <source>
        <strain evidence="3">NRRL 1555(-)</strain>
    </source>
</reference>
<proteinExistence type="predicted"/>
<dbReference type="OrthoDB" id="2249328at2759"/>
<evidence type="ECO:0000313" key="2">
    <source>
        <dbReference type="EMBL" id="OAD80902.1"/>
    </source>
</evidence>
<dbReference type="VEuPathDB" id="FungiDB:PHYBLDRAFT_61947"/>
<feature type="compositionally biased region" description="Polar residues" evidence="1">
    <location>
        <begin position="117"/>
        <end position="126"/>
    </location>
</feature>
<dbReference type="RefSeq" id="XP_018298942.1">
    <property type="nucleotide sequence ID" value="XM_018440879.1"/>
</dbReference>
<feature type="compositionally biased region" description="Low complexity" evidence="1">
    <location>
        <begin position="101"/>
        <end position="116"/>
    </location>
</feature>
<evidence type="ECO:0000313" key="3">
    <source>
        <dbReference type="Proteomes" id="UP000077315"/>
    </source>
</evidence>
<evidence type="ECO:0000256" key="1">
    <source>
        <dbReference type="SAM" id="MobiDB-lite"/>
    </source>
</evidence>
<gene>
    <name evidence="2" type="ORF">PHYBLDRAFT_61947</name>
</gene>
<sequence>MHLSFFHLNIPRVRQYQLEPDRVISCRKKGHYLCSGRIKMSPLTKKCRPPKLRVQAVQAVLPDCPKCFFLQKERNAENTAFFLRNIKNTGPVEIVAAAASGGRAANNSSENDNSDSVGASSISTNHSLRDTKEKVTEDLEYHSFDELGENFFLDKDSTHHNEAAQILASSTKIPNKPLTHVCHLLLNKLANCAPSTRLMRELIRSSPLNTDEPFDLSINADLIFTEVMGTHFHTGDLITVKNRLPNCGYITKEQFELFDCLKLPVLH</sequence>
<dbReference type="EMBL" id="KV440971">
    <property type="protein sequence ID" value="OAD80902.1"/>
    <property type="molecule type" value="Genomic_DNA"/>
</dbReference>
<accession>A0A162V926</accession>
<dbReference type="InParanoid" id="A0A162V926"/>
<dbReference type="GeneID" id="29001785"/>
<protein>
    <submittedName>
        <fullName evidence="2">Uncharacterized protein</fullName>
    </submittedName>
</protein>
<keyword evidence="3" id="KW-1185">Reference proteome</keyword>
<dbReference type="AlphaFoldDB" id="A0A162V926"/>
<dbReference type="Proteomes" id="UP000077315">
    <property type="component" value="Unassembled WGS sequence"/>
</dbReference>